<keyword evidence="2" id="KW-0677">Repeat</keyword>
<dbReference type="eggNOG" id="COG4886">
    <property type="taxonomic scope" value="Bacteria"/>
</dbReference>
<evidence type="ECO:0000313" key="5">
    <source>
        <dbReference type="Proteomes" id="UP000004095"/>
    </source>
</evidence>
<dbReference type="InterPro" id="IPR003591">
    <property type="entry name" value="Leu-rich_rpt_typical-subtyp"/>
</dbReference>
<evidence type="ECO:0000256" key="1">
    <source>
        <dbReference type="ARBA" id="ARBA00022614"/>
    </source>
</evidence>
<dbReference type="Pfam" id="PF23598">
    <property type="entry name" value="LRR_14"/>
    <property type="match status" value="1"/>
</dbReference>
<organism evidence="4 5">
    <name type="scientific">Microscilla marina ATCC 23134</name>
    <dbReference type="NCBI Taxonomy" id="313606"/>
    <lineage>
        <taxon>Bacteria</taxon>
        <taxon>Pseudomonadati</taxon>
        <taxon>Bacteroidota</taxon>
        <taxon>Cytophagia</taxon>
        <taxon>Cytophagales</taxon>
        <taxon>Microscillaceae</taxon>
        <taxon>Microscilla</taxon>
    </lineage>
</organism>
<keyword evidence="1" id="KW-0433">Leucine-rich repeat</keyword>
<evidence type="ECO:0000256" key="2">
    <source>
        <dbReference type="ARBA" id="ARBA00022737"/>
    </source>
</evidence>
<dbReference type="RefSeq" id="WP_002697885.1">
    <property type="nucleotide sequence ID" value="NZ_AAWS01000015.1"/>
</dbReference>
<protein>
    <submittedName>
        <fullName evidence="4">Leucine-rich-repeat protein</fullName>
    </submittedName>
</protein>
<dbReference type="EMBL" id="AAWS01000015">
    <property type="protein sequence ID" value="EAY28602.1"/>
    <property type="molecule type" value="Genomic_DNA"/>
</dbReference>
<dbReference type="InterPro" id="IPR001611">
    <property type="entry name" value="Leu-rich_rpt"/>
</dbReference>
<evidence type="ECO:0000259" key="3">
    <source>
        <dbReference type="Pfam" id="PF23598"/>
    </source>
</evidence>
<proteinExistence type="predicted"/>
<dbReference type="OrthoDB" id="8532199at2"/>
<dbReference type="PANTHER" id="PTHR48051:SF1">
    <property type="entry name" value="RAS SUPPRESSOR PROTEIN 1"/>
    <property type="match status" value="1"/>
</dbReference>
<keyword evidence="5" id="KW-1185">Reference proteome</keyword>
<dbReference type="InterPro" id="IPR050216">
    <property type="entry name" value="LRR_domain-containing"/>
</dbReference>
<evidence type="ECO:0000313" key="4">
    <source>
        <dbReference type="EMBL" id="EAY28602.1"/>
    </source>
</evidence>
<dbReference type="PANTHER" id="PTHR48051">
    <property type="match status" value="1"/>
</dbReference>
<dbReference type="PROSITE" id="PS51450">
    <property type="entry name" value="LRR"/>
    <property type="match status" value="1"/>
</dbReference>
<comment type="caution">
    <text evidence="4">The sequence shown here is derived from an EMBL/GenBank/DDBJ whole genome shotgun (WGS) entry which is preliminary data.</text>
</comment>
<dbReference type="Gene3D" id="3.80.10.10">
    <property type="entry name" value="Ribonuclease Inhibitor"/>
    <property type="match status" value="1"/>
</dbReference>
<dbReference type="InterPro" id="IPR032675">
    <property type="entry name" value="LRR_dom_sf"/>
</dbReference>
<name>A1ZM70_MICM2</name>
<gene>
    <name evidence="4" type="ORF">M23134_04449</name>
</gene>
<feature type="domain" description="Disease resistance R13L4/SHOC-2-like LRR" evidence="3">
    <location>
        <begin position="121"/>
        <end position="241"/>
    </location>
</feature>
<reference evidence="4 5" key="1">
    <citation type="submission" date="2007-01" db="EMBL/GenBank/DDBJ databases">
        <authorList>
            <person name="Haygood M."/>
            <person name="Podell S."/>
            <person name="Anderson C."/>
            <person name="Hopkinson B."/>
            <person name="Roe K."/>
            <person name="Barbeau K."/>
            <person name="Gaasterland T."/>
            <person name="Ferriera S."/>
            <person name="Johnson J."/>
            <person name="Kravitz S."/>
            <person name="Beeson K."/>
            <person name="Sutton G."/>
            <person name="Rogers Y.-H."/>
            <person name="Friedman R."/>
            <person name="Frazier M."/>
            <person name="Venter J.C."/>
        </authorList>
    </citation>
    <scope>NUCLEOTIDE SEQUENCE [LARGE SCALE GENOMIC DNA]</scope>
    <source>
        <strain evidence="4 5">ATCC 23134</strain>
    </source>
</reference>
<dbReference type="InterPro" id="IPR055414">
    <property type="entry name" value="LRR_R13L4/SHOC2-like"/>
</dbReference>
<dbReference type="Proteomes" id="UP000004095">
    <property type="component" value="Unassembled WGS sequence"/>
</dbReference>
<dbReference type="SUPFAM" id="SSF52058">
    <property type="entry name" value="L domain-like"/>
    <property type="match status" value="1"/>
</dbReference>
<dbReference type="AlphaFoldDB" id="A1ZM70"/>
<sequence>MSNTPGNILKKIEKAQEEQSKELYLYWHPELTEFPEEVFALEQLEVLRVGGSFEENCTIEIIPDEIKSLKNLKEFHLGFAQLTILPDALLELPHLKILGLTRNLFTEVPEQVMKMTALENLSLAGNLLESFPEDMSIFTELHSLDISGNDFAEIPASVFQLSKLEELYANFNLLTAIPEEIANLKELKELYLMYNEISEIPEALLKLPKIEKMNLLCNPVKSIPEVITSSSLQSMALNIEDEEAKVMMNDMKIGRALVYGMREPSQASERYFKQIQYPKINNVPKEIIRQGTQAIKEFMLDLNLEDTSVDIDEEINL</sequence>
<dbReference type="GO" id="GO:0005737">
    <property type="term" value="C:cytoplasm"/>
    <property type="evidence" value="ECO:0007669"/>
    <property type="project" value="TreeGrafter"/>
</dbReference>
<dbReference type="SMART" id="SM00369">
    <property type="entry name" value="LRR_TYP"/>
    <property type="match status" value="5"/>
</dbReference>
<accession>A1ZM70</accession>
<dbReference type="SMART" id="SM00364">
    <property type="entry name" value="LRR_BAC"/>
    <property type="match status" value="4"/>
</dbReference>